<dbReference type="KEGG" id="vpy:HZI73_18785"/>
<dbReference type="GO" id="GO:0004803">
    <property type="term" value="F:transposase activity"/>
    <property type="evidence" value="ECO:0007669"/>
    <property type="project" value="InterPro"/>
</dbReference>
<evidence type="ECO:0000313" key="1">
    <source>
        <dbReference type="EMBL" id="QUI24212.1"/>
    </source>
</evidence>
<dbReference type="GO" id="GO:0006313">
    <property type="term" value="P:DNA transposition"/>
    <property type="evidence" value="ECO:0007669"/>
    <property type="project" value="InterPro"/>
</dbReference>
<dbReference type="AlphaFoldDB" id="A0A8J8MLT5"/>
<dbReference type="Proteomes" id="UP000683246">
    <property type="component" value="Chromosome"/>
</dbReference>
<name>A0A8J8MLT5_9FIRM</name>
<gene>
    <name evidence="1" type="ORF">HZI73_18785</name>
</gene>
<dbReference type="InterPro" id="IPR009057">
    <property type="entry name" value="Homeodomain-like_sf"/>
</dbReference>
<dbReference type="Gene3D" id="1.10.10.60">
    <property type="entry name" value="Homeodomain-like"/>
    <property type="match status" value="1"/>
</dbReference>
<proteinExistence type="predicted"/>
<dbReference type="RefSeq" id="WP_212694906.1">
    <property type="nucleotide sequence ID" value="NZ_CP058649.1"/>
</dbReference>
<dbReference type="Pfam" id="PF01527">
    <property type="entry name" value="HTH_Tnp_1"/>
    <property type="match status" value="1"/>
</dbReference>
<dbReference type="EMBL" id="CP058649">
    <property type="protein sequence ID" value="QUI24212.1"/>
    <property type="molecule type" value="Genomic_DNA"/>
</dbReference>
<dbReference type="InterPro" id="IPR002514">
    <property type="entry name" value="Transposase_8"/>
</dbReference>
<organism evidence="1 2">
    <name type="scientific">Vallitalea pronyensis</name>
    <dbReference type="NCBI Taxonomy" id="1348613"/>
    <lineage>
        <taxon>Bacteria</taxon>
        <taxon>Bacillati</taxon>
        <taxon>Bacillota</taxon>
        <taxon>Clostridia</taxon>
        <taxon>Lachnospirales</taxon>
        <taxon>Vallitaleaceae</taxon>
        <taxon>Vallitalea</taxon>
    </lineage>
</organism>
<sequence length="88" mass="10076">MGTKNKRHYIAVFKQDAVNYYHSSDKSMAKVAEELQVSQASINNWIQNAKKNDGIVIFQYIDGFYNTRRTHSTCGLESPNNNEMSNLT</sequence>
<reference evidence="1" key="1">
    <citation type="submission" date="2020-07" db="EMBL/GenBank/DDBJ databases">
        <title>Vallitalea pronyensis genome.</title>
        <authorList>
            <person name="Postec A."/>
        </authorList>
    </citation>
    <scope>NUCLEOTIDE SEQUENCE</scope>
    <source>
        <strain evidence="1">FatNI3</strain>
    </source>
</reference>
<accession>A0A8J8MLT5</accession>
<evidence type="ECO:0000313" key="2">
    <source>
        <dbReference type="Proteomes" id="UP000683246"/>
    </source>
</evidence>
<dbReference type="SUPFAM" id="SSF46689">
    <property type="entry name" value="Homeodomain-like"/>
    <property type="match status" value="1"/>
</dbReference>
<dbReference type="GO" id="GO:0003677">
    <property type="term" value="F:DNA binding"/>
    <property type="evidence" value="ECO:0007669"/>
    <property type="project" value="InterPro"/>
</dbReference>
<protein>
    <submittedName>
        <fullName evidence="1">Transposase</fullName>
    </submittedName>
</protein>
<keyword evidence="2" id="KW-1185">Reference proteome</keyword>